<dbReference type="EMBL" id="SESI01000002">
    <property type="protein sequence ID" value="TQQ80113.1"/>
    <property type="molecule type" value="Genomic_DNA"/>
</dbReference>
<evidence type="ECO:0000259" key="1">
    <source>
        <dbReference type="Pfam" id="PF18545"/>
    </source>
</evidence>
<proteinExistence type="predicted"/>
<name>A0A544QMH5_9EURY</name>
<sequence length="115" mass="12588">MKREPELALYRSCSVVSETFYEREGGRTLTEALVDAVAEAEGVAPTELPSLYGSIDLDALTTLLTNSGEAADDELLLGLRMDRWNVFVSSDGRIRVCDATEETRSPEPIFDDGLS</sequence>
<dbReference type="RefSeq" id="WP_142443237.1">
    <property type="nucleotide sequence ID" value="NZ_SESI01000002.1"/>
</dbReference>
<evidence type="ECO:0000313" key="3">
    <source>
        <dbReference type="Proteomes" id="UP000315385"/>
    </source>
</evidence>
<reference evidence="2 3" key="1">
    <citation type="submission" date="2019-02" db="EMBL/GenBank/DDBJ databases">
        <title>Halonotius sp. a new haloqrchaeon isolated from saline water.</title>
        <authorList>
            <person name="Duran-Viseras A."/>
            <person name="Sanchez-Porro C."/>
            <person name="Ventosa A."/>
        </authorList>
    </citation>
    <scope>NUCLEOTIDE SEQUENCE [LARGE SCALE GENOMIC DNA]</scope>
    <source>
        <strain evidence="2 3">F9-27</strain>
    </source>
</reference>
<protein>
    <recommendedName>
        <fullName evidence="1">Halobacterial output domain-containing protein</fullName>
    </recommendedName>
</protein>
<comment type="caution">
    <text evidence="2">The sequence shown here is derived from an EMBL/GenBank/DDBJ whole genome shotgun (WGS) entry which is preliminary data.</text>
</comment>
<gene>
    <name evidence="2" type="ORF">EWF95_06350</name>
</gene>
<keyword evidence="3" id="KW-1185">Reference proteome</keyword>
<dbReference type="Pfam" id="PF18545">
    <property type="entry name" value="HalOD1"/>
    <property type="match status" value="1"/>
</dbReference>
<organism evidence="2 3">
    <name type="scientific">Halonotius roseus</name>
    <dbReference type="NCBI Taxonomy" id="2511997"/>
    <lineage>
        <taxon>Archaea</taxon>
        <taxon>Methanobacteriati</taxon>
        <taxon>Methanobacteriota</taxon>
        <taxon>Stenosarchaea group</taxon>
        <taxon>Halobacteria</taxon>
        <taxon>Halobacteriales</taxon>
        <taxon>Haloferacaceae</taxon>
        <taxon>Halonotius</taxon>
    </lineage>
</organism>
<evidence type="ECO:0000313" key="2">
    <source>
        <dbReference type="EMBL" id="TQQ80113.1"/>
    </source>
</evidence>
<feature type="domain" description="Halobacterial output" evidence="1">
    <location>
        <begin position="27"/>
        <end position="96"/>
    </location>
</feature>
<dbReference type="InterPro" id="IPR040624">
    <property type="entry name" value="HalOD1"/>
</dbReference>
<dbReference type="OrthoDB" id="205616at2157"/>
<dbReference type="AlphaFoldDB" id="A0A544QMH5"/>
<dbReference type="Proteomes" id="UP000315385">
    <property type="component" value="Unassembled WGS sequence"/>
</dbReference>
<accession>A0A544QMH5</accession>